<accession>R4K552</accession>
<proteinExistence type="predicted"/>
<dbReference type="EMBL" id="CP003261">
    <property type="protein sequence ID" value="AGK97698.1"/>
    <property type="molecule type" value="Genomic_DNA"/>
</dbReference>
<evidence type="ECO:0000313" key="2">
    <source>
        <dbReference type="EMBL" id="AGK97698.1"/>
    </source>
</evidence>
<keyword evidence="1" id="KW-0472">Membrane</keyword>
<keyword evidence="3" id="KW-1185">Reference proteome</keyword>
<gene>
    <name evidence="2" type="ORF">Clopa_2860</name>
</gene>
<dbReference type="eggNOG" id="ENOG50328V2">
    <property type="taxonomic scope" value="Bacteria"/>
</dbReference>
<keyword evidence="1" id="KW-0812">Transmembrane</keyword>
<dbReference type="Proteomes" id="UP000013523">
    <property type="component" value="Chromosome"/>
</dbReference>
<keyword evidence="1" id="KW-1133">Transmembrane helix</keyword>
<dbReference type="KEGG" id="cpas:Clopa_2860"/>
<dbReference type="RefSeq" id="WP_015615992.1">
    <property type="nucleotide sequence ID" value="NC_021182.1"/>
</dbReference>
<evidence type="ECO:0000313" key="3">
    <source>
        <dbReference type="Proteomes" id="UP000013523"/>
    </source>
</evidence>
<dbReference type="OrthoDB" id="1911627at2"/>
<protein>
    <submittedName>
        <fullName evidence="2">Uncharacterized protein</fullName>
    </submittedName>
</protein>
<feature type="transmembrane region" description="Helical" evidence="1">
    <location>
        <begin position="7"/>
        <end position="25"/>
    </location>
</feature>
<sequence>MSINTNTVISVFIALILFYIFIRIVASIGKFIVLIFFVGVILFGIQSLGIYNIPVVDKVYPQVAKVVPYKQIWAKTSVYKDDFNKAMKIKNDLK</sequence>
<dbReference type="HOGENOM" id="CLU_2381132_0_0_9"/>
<evidence type="ECO:0000256" key="1">
    <source>
        <dbReference type="SAM" id="Phobius"/>
    </source>
</evidence>
<dbReference type="STRING" id="86416.Clopa_2860"/>
<dbReference type="PATRIC" id="fig|86416.3.peg.2846"/>
<name>R4K552_CLOPA</name>
<feature type="transmembrane region" description="Helical" evidence="1">
    <location>
        <begin position="31"/>
        <end position="51"/>
    </location>
</feature>
<reference evidence="2 3" key="1">
    <citation type="submission" date="2012-01" db="EMBL/GenBank/DDBJ databases">
        <title>Complete sequence of chromosome of Clostridium pasteurianum BC1.</title>
        <authorList>
            <consortium name="US DOE Joint Genome Institute"/>
            <person name="Lucas S."/>
            <person name="Han J."/>
            <person name="Lapidus A."/>
            <person name="Cheng J.-F."/>
            <person name="Goodwin L."/>
            <person name="Pitluck S."/>
            <person name="Peters L."/>
            <person name="Mikhailova N."/>
            <person name="Teshima H."/>
            <person name="Detter J.C."/>
            <person name="Han C."/>
            <person name="Tapia R."/>
            <person name="Land M."/>
            <person name="Hauser L."/>
            <person name="Kyrpides N."/>
            <person name="Ivanova N."/>
            <person name="Pagani I."/>
            <person name="Dunn J."/>
            <person name="Taghavi S."/>
            <person name="Francis A."/>
            <person name="van der Lelie D."/>
            <person name="Woyke T."/>
        </authorList>
    </citation>
    <scope>NUCLEOTIDE SEQUENCE [LARGE SCALE GENOMIC DNA]</scope>
    <source>
        <strain evidence="2 3">BC1</strain>
    </source>
</reference>
<dbReference type="AlphaFoldDB" id="R4K552"/>
<organism evidence="2 3">
    <name type="scientific">Clostridium pasteurianum BC1</name>
    <dbReference type="NCBI Taxonomy" id="86416"/>
    <lineage>
        <taxon>Bacteria</taxon>
        <taxon>Bacillati</taxon>
        <taxon>Bacillota</taxon>
        <taxon>Clostridia</taxon>
        <taxon>Eubacteriales</taxon>
        <taxon>Clostridiaceae</taxon>
        <taxon>Clostridium</taxon>
    </lineage>
</organism>